<dbReference type="EMBL" id="CACVAT010000419">
    <property type="protein sequence ID" value="CAA6826131.1"/>
    <property type="molecule type" value="Genomic_DNA"/>
</dbReference>
<evidence type="ECO:0000259" key="1">
    <source>
        <dbReference type="Pfam" id="PF03869"/>
    </source>
</evidence>
<accession>A0A6S6TU05</accession>
<dbReference type="Gene3D" id="1.10.1220.10">
    <property type="entry name" value="Met repressor-like"/>
    <property type="match status" value="1"/>
</dbReference>
<reference evidence="2" key="1">
    <citation type="submission" date="2020-01" db="EMBL/GenBank/DDBJ databases">
        <authorList>
            <person name="Meier V. D."/>
            <person name="Meier V D."/>
        </authorList>
    </citation>
    <scope>NUCLEOTIDE SEQUENCE</scope>
    <source>
        <strain evidence="2">HLG_WM_MAG_09</strain>
    </source>
</reference>
<dbReference type="AlphaFoldDB" id="A0A6S6TU05"/>
<dbReference type="SUPFAM" id="SSF47598">
    <property type="entry name" value="Ribbon-helix-helix"/>
    <property type="match status" value="1"/>
</dbReference>
<dbReference type="Pfam" id="PF03869">
    <property type="entry name" value="Arc"/>
    <property type="match status" value="1"/>
</dbReference>
<proteinExistence type="predicted"/>
<organism evidence="2">
    <name type="scientific">uncultured Thiotrichaceae bacterium</name>
    <dbReference type="NCBI Taxonomy" id="298394"/>
    <lineage>
        <taxon>Bacteria</taxon>
        <taxon>Pseudomonadati</taxon>
        <taxon>Pseudomonadota</taxon>
        <taxon>Gammaproteobacteria</taxon>
        <taxon>Thiotrichales</taxon>
        <taxon>Thiotrichaceae</taxon>
        <taxon>environmental samples</taxon>
    </lineage>
</organism>
<dbReference type="GO" id="GO:0006355">
    <property type="term" value="P:regulation of DNA-templated transcription"/>
    <property type="evidence" value="ECO:0007669"/>
    <property type="project" value="InterPro"/>
</dbReference>
<protein>
    <recommendedName>
        <fullName evidence="1">Arc-like DNA binding domain-containing protein</fullName>
    </recommendedName>
</protein>
<dbReference type="InterPro" id="IPR010985">
    <property type="entry name" value="Ribbon_hlx_hlx"/>
</dbReference>
<dbReference type="InterPro" id="IPR013321">
    <property type="entry name" value="Arc_rbn_hlx_hlx"/>
</dbReference>
<gene>
    <name evidence="2" type="ORF">HELGO_WM45776</name>
</gene>
<name>A0A6S6TU05_9GAMM</name>
<dbReference type="GO" id="GO:0003677">
    <property type="term" value="F:DNA binding"/>
    <property type="evidence" value="ECO:0007669"/>
    <property type="project" value="InterPro"/>
</dbReference>
<sequence>MPKSQMKIRLPQELKTWVKERAKENMRPMNSEITLLLQAVKGQIERKEEKQNT</sequence>
<feature type="domain" description="Arc-like DNA binding" evidence="1">
    <location>
        <begin position="5"/>
        <end position="37"/>
    </location>
</feature>
<dbReference type="InterPro" id="IPR005569">
    <property type="entry name" value="Arc_DNA-bd_dom"/>
</dbReference>
<evidence type="ECO:0000313" key="2">
    <source>
        <dbReference type="EMBL" id="CAA6826131.1"/>
    </source>
</evidence>